<comment type="subcellular location">
    <subcellularLocation>
        <location evidence="1">Cell outer membrane</location>
    </subcellularLocation>
</comment>
<comment type="caution">
    <text evidence="4">The sequence shown here is derived from an EMBL/GenBank/DDBJ whole genome shotgun (WGS) entry which is preliminary data.</text>
</comment>
<dbReference type="SUPFAM" id="SSF56935">
    <property type="entry name" value="Porins"/>
    <property type="match status" value="1"/>
</dbReference>
<dbReference type="Gene3D" id="2.40.170.20">
    <property type="entry name" value="TonB-dependent receptor, beta-barrel domain"/>
    <property type="match status" value="1"/>
</dbReference>
<dbReference type="STRING" id="363331.RM51_02530"/>
<proteinExistence type="predicted"/>
<evidence type="ECO:0000256" key="2">
    <source>
        <dbReference type="ARBA" id="ARBA00023136"/>
    </source>
</evidence>
<evidence type="ECO:0000256" key="1">
    <source>
        <dbReference type="ARBA" id="ARBA00004442"/>
    </source>
</evidence>
<name>A0A0B4DK81_9FLAO</name>
<evidence type="ECO:0008006" key="6">
    <source>
        <dbReference type="Google" id="ProtNLM"/>
    </source>
</evidence>
<dbReference type="AlphaFoldDB" id="A0A0B4DK81"/>
<reference evidence="4 5" key="1">
    <citation type="submission" date="2014-12" db="EMBL/GenBank/DDBJ databases">
        <title>Genome sequencing of Chryseobacterium taiwanense TPW19.</title>
        <authorList>
            <person name="Tan P.W."/>
            <person name="Chan K.-G."/>
        </authorList>
    </citation>
    <scope>NUCLEOTIDE SEQUENCE [LARGE SCALE GENOMIC DNA]</scope>
    <source>
        <strain evidence="4 5">TPW19</strain>
    </source>
</reference>
<evidence type="ECO:0000313" key="4">
    <source>
        <dbReference type="EMBL" id="KIC64805.1"/>
    </source>
</evidence>
<dbReference type="Proteomes" id="UP000031167">
    <property type="component" value="Unassembled WGS sequence"/>
</dbReference>
<dbReference type="InterPro" id="IPR036942">
    <property type="entry name" value="Beta-barrel_TonB_sf"/>
</dbReference>
<dbReference type="EMBL" id="JWTA01000002">
    <property type="protein sequence ID" value="KIC64805.1"/>
    <property type="molecule type" value="Genomic_DNA"/>
</dbReference>
<dbReference type="GO" id="GO:0009279">
    <property type="term" value="C:cell outer membrane"/>
    <property type="evidence" value="ECO:0007669"/>
    <property type="project" value="UniProtKB-SubCell"/>
</dbReference>
<evidence type="ECO:0000256" key="3">
    <source>
        <dbReference type="ARBA" id="ARBA00023237"/>
    </source>
</evidence>
<gene>
    <name evidence="4" type="ORF">RM51_02530</name>
</gene>
<keyword evidence="2" id="KW-0472">Membrane</keyword>
<organism evidence="4 5">
    <name type="scientific">Chryseobacterium taiwanense</name>
    <dbReference type="NCBI Taxonomy" id="363331"/>
    <lineage>
        <taxon>Bacteria</taxon>
        <taxon>Pseudomonadati</taxon>
        <taxon>Bacteroidota</taxon>
        <taxon>Flavobacteriia</taxon>
        <taxon>Flavobacteriales</taxon>
        <taxon>Weeksellaceae</taxon>
        <taxon>Chryseobacterium group</taxon>
        <taxon>Chryseobacterium</taxon>
    </lineage>
</organism>
<accession>A0A0B4DK81</accession>
<protein>
    <recommendedName>
        <fullName evidence="6">TonB-dependent receptor</fullName>
    </recommendedName>
</protein>
<keyword evidence="3" id="KW-0998">Cell outer membrane</keyword>
<keyword evidence="5" id="KW-1185">Reference proteome</keyword>
<sequence length="879" mass="102333">MFFSGCFVYSQNVIIQGIVKNSNNNLLNNVGVYVQDKNSDKIFAGTYSNKIGFYKLEINSDILRKNPVLKFSLINHTIKLIDLSQTDLKSTGNNEINISLDENIKQIDEVIITKQNPIETKKDTVTFNVKYFKKGNEQVVEDLLKNLPGINIDADGKIKVGNKLIDKVLVEGDDFFDKSYQIVTKNMPSHPVEKVQVIDKFSENKLLKGIENSDKTVINIVLNKDAKSKWFGNVNGGINANLDKFYDVSGNLLKFTKDDKYYIIANLNNTGYNSLSDINHVIRPDDEDESGFIGDDQKITETFSTLQPWDILNGRTNYIKSYFASFNSIHNLTKKTKLKTLIFLNNNDNESSRSTISTYNLKNDSFSNQENYSLFNRTNTIYTKLDLVSNFSEKESLNFSTAFNFSDFNSNSNLVFNSIQNKEKLNSTTNRIDQKINYTNKLKENKAFIVNVRYFYENQPQEYNTNQFFFYDIFSGFDPNTYGRQNVRNNLSFLGVEGKILNKYKDNMLLEVSLGNLYRKDGFKSNLNLFDTQKKDEVAFNNTSYINNNVFLKANFSFDYKKFSFVSSLTFNQYINSINNKNVTEHQTPFFLSPVVNFKWQVNEKNKIFTNFSINNTLSKISELYTDYVLADYRTLITTRGDFRKMRNTSATLNYQYGKWSDRFLLNAFLMYTEDNNYITTNSRIQPDYIINQLIYAKDRKFFNSSLTTDYFIKKIKSNIKLKVSASDIQYSNIINNNNRDINSKNYSLGVETKSVFRSFFNYNLGYTLLMNNMIYSDNNVKNKVSNNILFGDLNFTFKKFNFKTKIERYSYENYEPSYFFDAEANFNIKDDKFVLTITGKNLFNARYFTSQYLTDTSSSVTQYNLLSRFLILKLRYRF</sequence>
<evidence type="ECO:0000313" key="5">
    <source>
        <dbReference type="Proteomes" id="UP000031167"/>
    </source>
</evidence>